<accession>A0A7K1UQK3</accession>
<dbReference type="InterPro" id="IPR034686">
    <property type="entry name" value="Terpene_cyclase-like_2"/>
</dbReference>
<dbReference type="SUPFAM" id="SSF48576">
    <property type="entry name" value="Terpenoid synthases"/>
    <property type="match status" value="1"/>
</dbReference>
<evidence type="ECO:0000313" key="2">
    <source>
        <dbReference type="EMBL" id="MVU76626.1"/>
    </source>
</evidence>
<reference evidence="2 3" key="1">
    <citation type="submission" date="2019-12" db="EMBL/GenBank/DDBJ databases">
        <title>Nocardia sp. nov. ET3-3 isolated from soil.</title>
        <authorList>
            <person name="Kanchanasin P."/>
            <person name="Tanasupawat S."/>
            <person name="Yuki M."/>
            <person name="Kudo T."/>
        </authorList>
    </citation>
    <scope>NUCLEOTIDE SEQUENCE [LARGE SCALE GENOMIC DNA]</scope>
    <source>
        <strain evidence="2 3">ET3-3</strain>
    </source>
</reference>
<dbReference type="EMBL" id="WRPP01000001">
    <property type="protein sequence ID" value="MVU76626.1"/>
    <property type="molecule type" value="Genomic_DNA"/>
</dbReference>
<dbReference type="SFLD" id="SFLDG01020">
    <property type="entry name" value="Terpene_Cyclase_Like_2"/>
    <property type="match status" value="1"/>
</dbReference>
<protein>
    <recommendedName>
        <fullName evidence="4">Terpene synthase</fullName>
    </recommendedName>
</protein>
<sequence>MSAVGDQRLWCPLGSSVHPMVEAIEADSIGWLAGHSVMSAERLTRFRAGAPGALGSYTYPRGTRAGTQLASDFITWLFAFDDLYCDGNRLGSDPVGFSAVIGDLIQVLEAPRSVSSGEFPIMRALRDLHERVAAMGSAVQRQRWVADTERYLLAKLWEAGRRQARSLPPLNSYTHMRRLGGANVACLMLTDVSLGREVPAEIMCARPMTELLQAAADLADLDNDLLSYARESGPEEEFPINGVTAAVLHGAPDLAAATRAVVEFRNARMRTLLELSEYFAEPAESAAADFSRGVCDWVSGHIGWIVKSGRYSRLPA</sequence>
<name>A0A7K1UQK3_9NOCA</name>
<keyword evidence="3" id="KW-1185">Reference proteome</keyword>
<dbReference type="Proteomes" id="UP000466794">
    <property type="component" value="Unassembled WGS sequence"/>
</dbReference>
<dbReference type="Gene3D" id="1.10.600.10">
    <property type="entry name" value="Farnesyl Diphosphate Synthase"/>
    <property type="match status" value="1"/>
</dbReference>
<evidence type="ECO:0000256" key="1">
    <source>
        <dbReference type="ARBA" id="ARBA00023239"/>
    </source>
</evidence>
<organism evidence="2 3">
    <name type="scientific">Nocardia terrae</name>
    <dbReference type="NCBI Taxonomy" id="2675851"/>
    <lineage>
        <taxon>Bacteria</taxon>
        <taxon>Bacillati</taxon>
        <taxon>Actinomycetota</taxon>
        <taxon>Actinomycetes</taxon>
        <taxon>Mycobacteriales</taxon>
        <taxon>Nocardiaceae</taxon>
        <taxon>Nocardia</taxon>
    </lineage>
</organism>
<evidence type="ECO:0008006" key="4">
    <source>
        <dbReference type="Google" id="ProtNLM"/>
    </source>
</evidence>
<dbReference type="SFLD" id="SFLDS00005">
    <property type="entry name" value="Isoprenoid_Synthase_Type_I"/>
    <property type="match status" value="1"/>
</dbReference>
<dbReference type="AlphaFoldDB" id="A0A7K1UQK3"/>
<dbReference type="GO" id="GO:0010333">
    <property type="term" value="F:terpene synthase activity"/>
    <property type="evidence" value="ECO:0007669"/>
    <property type="project" value="InterPro"/>
</dbReference>
<evidence type="ECO:0000313" key="3">
    <source>
        <dbReference type="Proteomes" id="UP000466794"/>
    </source>
</evidence>
<comment type="caution">
    <text evidence="2">The sequence shown here is derived from an EMBL/GenBank/DDBJ whole genome shotgun (WGS) entry which is preliminary data.</text>
</comment>
<dbReference type="Pfam" id="PF19086">
    <property type="entry name" value="Terpene_syn_C_2"/>
    <property type="match status" value="1"/>
</dbReference>
<keyword evidence="1" id="KW-0456">Lyase</keyword>
<proteinExistence type="predicted"/>
<dbReference type="InterPro" id="IPR008949">
    <property type="entry name" value="Isoprenoid_synthase_dom_sf"/>
</dbReference>
<gene>
    <name evidence="2" type="ORF">GPX89_05125</name>
</gene>